<dbReference type="KEGG" id="ppp:112279468"/>
<evidence type="ECO:0000313" key="5">
    <source>
        <dbReference type="Proteomes" id="UP000006727"/>
    </source>
</evidence>
<evidence type="ECO:0000259" key="2">
    <source>
        <dbReference type="PROSITE" id="PS50213"/>
    </source>
</evidence>
<accession>A0A2K1KV83</accession>
<dbReference type="EnsemblPlants" id="Pp3c3_19950V3.4">
    <property type="protein sequence ID" value="PAC:32943873.CDS.1"/>
    <property type="gene ID" value="Pp3c3_19950"/>
</dbReference>
<dbReference type="RefSeq" id="XP_024369699.1">
    <property type="nucleotide sequence ID" value="XM_024513931.2"/>
</dbReference>
<dbReference type="EnsemblPlants" id="Pp3c3_19950V3.2">
    <property type="protein sequence ID" value="PAC:32943871.CDS.1"/>
    <property type="gene ID" value="Pp3c3_19950"/>
</dbReference>
<feature type="compositionally biased region" description="Acidic residues" evidence="1">
    <location>
        <begin position="153"/>
        <end position="176"/>
    </location>
</feature>
<organism evidence="3">
    <name type="scientific">Physcomitrium patens</name>
    <name type="common">Spreading-leaved earth moss</name>
    <name type="synonym">Physcomitrella patens</name>
    <dbReference type="NCBI Taxonomy" id="3218"/>
    <lineage>
        <taxon>Eukaryota</taxon>
        <taxon>Viridiplantae</taxon>
        <taxon>Streptophyta</taxon>
        <taxon>Embryophyta</taxon>
        <taxon>Bryophyta</taxon>
        <taxon>Bryophytina</taxon>
        <taxon>Bryopsida</taxon>
        <taxon>Funariidae</taxon>
        <taxon>Funariales</taxon>
        <taxon>Funariaceae</taxon>
        <taxon>Physcomitrium</taxon>
    </lineage>
</organism>
<dbReference type="Gramene" id="Pp3c3_19950V3.4">
    <property type="protein sequence ID" value="PAC:32943873.CDS.1"/>
    <property type="gene ID" value="Pp3c3_19950"/>
</dbReference>
<feature type="region of interest" description="Disordered" evidence="1">
    <location>
        <begin position="148"/>
        <end position="186"/>
    </location>
</feature>
<reference evidence="3 5" key="2">
    <citation type="journal article" date="2018" name="Plant J.">
        <title>The Physcomitrella patens chromosome-scale assembly reveals moss genome structure and evolution.</title>
        <authorList>
            <person name="Lang D."/>
            <person name="Ullrich K.K."/>
            <person name="Murat F."/>
            <person name="Fuchs J."/>
            <person name="Jenkins J."/>
            <person name="Haas F.B."/>
            <person name="Piednoel M."/>
            <person name="Gundlach H."/>
            <person name="Van Bel M."/>
            <person name="Meyberg R."/>
            <person name="Vives C."/>
            <person name="Morata J."/>
            <person name="Symeonidi A."/>
            <person name="Hiss M."/>
            <person name="Muchero W."/>
            <person name="Kamisugi Y."/>
            <person name="Saleh O."/>
            <person name="Blanc G."/>
            <person name="Decker E.L."/>
            <person name="van Gessel N."/>
            <person name="Grimwood J."/>
            <person name="Hayes R.D."/>
            <person name="Graham S.W."/>
            <person name="Gunter L.E."/>
            <person name="McDaniel S.F."/>
            <person name="Hoernstein S.N.W."/>
            <person name="Larsson A."/>
            <person name="Li F.W."/>
            <person name="Perroud P.F."/>
            <person name="Phillips J."/>
            <person name="Ranjan P."/>
            <person name="Rokshar D.S."/>
            <person name="Rothfels C.J."/>
            <person name="Schneider L."/>
            <person name="Shu S."/>
            <person name="Stevenson D.W."/>
            <person name="Thummler F."/>
            <person name="Tillich M."/>
            <person name="Villarreal Aguilar J.C."/>
            <person name="Widiez T."/>
            <person name="Wong G.K."/>
            <person name="Wymore A."/>
            <person name="Zhang Y."/>
            <person name="Zimmer A.D."/>
            <person name="Quatrano R.S."/>
            <person name="Mayer K.F.X."/>
            <person name="Goodstein D."/>
            <person name="Casacuberta J.M."/>
            <person name="Vandepoele K."/>
            <person name="Reski R."/>
            <person name="Cuming A.C."/>
            <person name="Tuskan G.A."/>
            <person name="Maumus F."/>
            <person name="Salse J."/>
            <person name="Schmutz J."/>
            <person name="Rensing S.A."/>
        </authorList>
    </citation>
    <scope>NUCLEOTIDE SEQUENCE [LARGE SCALE GENOMIC DNA]</scope>
    <source>
        <strain evidence="4 5">cv. Gransden 2004</strain>
    </source>
</reference>
<dbReference type="PaxDb" id="3218-PP1S204_78V6.1"/>
<dbReference type="Gene3D" id="2.30.180.10">
    <property type="entry name" value="FAS1 domain"/>
    <property type="match status" value="1"/>
</dbReference>
<dbReference type="PROSITE" id="PS50213">
    <property type="entry name" value="FAS1"/>
    <property type="match status" value="1"/>
</dbReference>
<name>A0A2K1KV83_PHYPA</name>
<dbReference type="FunCoup" id="A0A2K1KV83">
    <property type="interactions" value="223"/>
</dbReference>
<dbReference type="Gramene" id="Pp3c3_19950V3.1">
    <property type="protein sequence ID" value="PAC:32943870.CDS.1"/>
    <property type="gene ID" value="Pp3c3_19950"/>
</dbReference>
<dbReference type="InterPro" id="IPR000782">
    <property type="entry name" value="FAS1_domain"/>
</dbReference>
<dbReference type="PANTHER" id="PTHR37232:SF2">
    <property type="entry name" value="FAS1 DOMAIN-CONTAINING PROTEIN"/>
    <property type="match status" value="1"/>
</dbReference>
<dbReference type="EnsemblPlants" id="Pp3c3_19950V3.1">
    <property type="protein sequence ID" value="PAC:32943870.CDS.1"/>
    <property type="gene ID" value="Pp3c3_19950"/>
</dbReference>
<sequence length="186" mass="20665">MESATNYRSVGVFGDAMIEMLGPTDVPFTIFVPSHATFLDVPIFRNLEEKGKQADVLKTDSDSYIIMSHLLSFGTVPKSILSKLIPVGQEVVYESLSGSLVSVTRVPGRGFLVNNLTCMVTDLHIGQFVIHVLNGFVMDSEFQQSLLQTTDSSNEEDIDEEAEKQGLNEEEEEVENVIEQKHQSHD</sequence>
<dbReference type="EMBL" id="ABEU02000003">
    <property type="protein sequence ID" value="PNR57694.1"/>
    <property type="molecule type" value="Genomic_DNA"/>
</dbReference>
<dbReference type="AlphaFoldDB" id="A0A2K1KV83"/>
<evidence type="ECO:0000313" key="3">
    <source>
        <dbReference type="EMBL" id="PNR57694.1"/>
    </source>
</evidence>
<proteinExistence type="predicted"/>
<dbReference type="SUPFAM" id="SSF82153">
    <property type="entry name" value="FAS1 domain"/>
    <property type="match status" value="1"/>
</dbReference>
<gene>
    <name evidence="4" type="primary">LOC112279468</name>
    <name evidence="3" type="ORF">PHYPA_004688</name>
</gene>
<dbReference type="EnsemblPlants" id="Pp3c3_19950V3.3">
    <property type="protein sequence ID" value="PAC:32943872.CDS.1"/>
    <property type="gene ID" value="Pp3c3_19950"/>
</dbReference>
<dbReference type="OrthoDB" id="286301at2759"/>
<dbReference type="Gramene" id="Pp3c3_19950V3.5">
    <property type="protein sequence ID" value="PAC:32943874.CDS.1"/>
    <property type="gene ID" value="Pp3c3_19950"/>
</dbReference>
<reference evidence="3 5" key="1">
    <citation type="journal article" date="2008" name="Science">
        <title>The Physcomitrella genome reveals evolutionary insights into the conquest of land by plants.</title>
        <authorList>
            <person name="Rensing S."/>
            <person name="Lang D."/>
            <person name="Zimmer A."/>
            <person name="Terry A."/>
            <person name="Salamov A."/>
            <person name="Shapiro H."/>
            <person name="Nishiyama T."/>
            <person name="Perroud P.-F."/>
            <person name="Lindquist E."/>
            <person name="Kamisugi Y."/>
            <person name="Tanahashi T."/>
            <person name="Sakakibara K."/>
            <person name="Fujita T."/>
            <person name="Oishi K."/>
            <person name="Shin-I T."/>
            <person name="Kuroki Y."/>
            <person name="Toyoda A."/>
            <person name="Suzuki Y."/>
            <person name="Hashimoto A."/>
            <person name="Yamaguchi K."/>
            <person name="Sugano A."/>
            <person name="Kohara Y."/>
            <person name="Fujiyama A."/>
            <person name="Anterola A."/>
            <person name="Aoki S."/>
            <person name="Ashton N."/>
            <person name="Barbazuk W.B."/>
            <person name="Barker E."/>
            <person name="Bennetzen J."/>
            <person name="Bezanilla M."/>
            <person name="Blankenship R."/>
            <person name="Cho S.H."/>
            <person name="Dutcher S."/>
            <person name="Estelle M."/>
            <person name="Fawcett J.A."/>
            <person name="Gundlach H."/>
            <person name="Hanada K."/>
            <person name="Heyl A."/>
            <person name="Hicks K.A."/>
            <person name="Hugh J."/>
            <person name="Lohr M."/>
            <person name="Mayer K."/>
            <person name="Melkozernov A."/>
            <person name="Murata T."/>
            <person name="Nelson D."/>
            <person name="Pils B."/>
            <person name="Prigge M."/>
            <person name="Reiss B."/>
            <person name="Renner T."/>
            <person name="Rombauts S."/>
            <person name="Rushton P."/>
            <person name="Sanderfoot A."/>
            <person name="Schween G."/>
            <person name="Shiu S.-H."/>
            <person name="Stueber K."/>
            <person name="Theodoulou F.L."/>
            <person name="Tu H."/>
            <person name="Van de Peer Y."/>
            <person name="Verrier P.J."/>
            <person name="Waters E."/>
            <person name="Wood A."/>
            <person name="Yang L."/>
            <person name="Cove D."/>
            <person name="Cuming A."/>
            <person name="Hasebe M."/>
            <person name="Lucas S."/>
            <person name="Mishler D.B."/>
            <person name="Reski R."/>
            <person name="Grigoriev I."/>
            <person name="Quatrano R.S."/>
            <person name="Boore J.L."/>
        </authorList>
    </citation>
    <scope>NUCLEOTIDE SEQUENCE [LARGE SCALE GENOMIC DNA]</scope>
    <source>
        <strain evidence="4 5">cv. Gransden 2004</strain>
    </source>
</reference>
<protein>
    <recommendedName>
        <fullName evidence="2">FAS1 domain-containing protein</fullName>
    </recommendedName>
</protein>
<dbReference type="Pfam" id="PF02469">
    <property type="entry name" value="Fasciclin"/>
    <property type="match status" value="1"/>
</dbReference>
<dbReference type="GeneID" id="112279468"/>
<evidence type="ECO:0000313" key="4">
    <source>
        <dbReference type="EnsemblPlants" id="PAC:32943870.CDS.1"/>
    </source>
</evidence>
<dbReference type="Proteomes" id="UP000006727">
    <property type="component" value="Chromosome 3"/>
</dbReference>
<evidence type="ECO:0000256" key="1">
    <source>
        <dbReference type="SAM" id="MobiDB-lite"/>
    </source>
</evidence>
<dbReference type="Gramene" id="Pp3c3_19950V3.3">
    <property type="protein sequence ID" value="PAC:32943872.CDS.1"/>
    <property type="gene ID" value="Pp3c3_19950"/>
</dbReference>
<reference evidence="4" key="3">
    <citation type="submission" date="2020-12" db="UniProtKB">
        <authorList>
            <consortium name="EnsemblPlants"/>
        </authorList>
    </citation>
    <scope>IDENTIFICATION</scope>
</reference>
<dbReference type="Gramene" id="Pp3c3_19950V3.2">
    <property type="protein sequence ID" value="PAC:32943871.CDS.1"/>
    <property type="gene ID" value="Pp3c3_19950"/>
</dbReference>
<feature type="domain" description="FAS1" evidence="2">
    <location>
        <begin position="1"/>
        <end position="137"/>
    </location>
</feature>
<dbReference type="InterPro" id="IPR036378">
    <property type="entry name" value="FAS1_dom_sf"/>
</dbReference>
<dbReference type="PANTHER" id="PTHR37232">
    <property type="entry name" value="FASCICLIN DOMAIN PROTEIN"/>
    <property type="match status" value="1"/>
</dbReference>
<dbReference type="EnsemblPlants" id="Pp3c3_19950V3.5">
    <property type="protein sequence ID" value="PAC:32943874.CDS.1"/>
    <property type="gene ID" value="Pp3c3_19950"/>
</dbReference>
<keyword evidence="5" id="KW-1185">Reference proteome</keyword>